<comment type="function">
    <text evidence="5">May play a role in the regulation of cytokinesis. May play a role in signaling by stimulating protein glycosylation. Induces neuritogenesis by activating the Ras-MAP kinase pathway and is necessary for the survival of cerebellar neurons. Does not appear to play a major role in ciliogenesis.</text>
</comment>
<dbReference type="Pfam" id="PF03372">
    <property type="entry name" value="Exo_endo_phos"/>
    <property type="match status" value="1"/>
</dbReference>
<dbReference type="InterPro" id="IPR011989">
    <property type="entry name" value="ARM-like"/>
</dbReference>
<feature type="domain" description="Endonuclease/exonuclease/phosphatase" evidence="6">
    <location>
        <begin position="8"/>
        <end position="133"/>
    </location>
</feature>
<dbReference type="Gene3D" id="1.25.10.10">
    <property type="entry name" value="Leucine-rich Repeat Variant"/>
    <property type="match status" value="1"/>
</dbReference>
<dbReference type="AlphaFoldDB" id="A0A3Q0IT58"/>
<dbReference type="SUPFAM" id="SSF48371">
    <property type="entry name" value="ARM repeat"/>
    <property type="match status" value="1"/>
</dbReference>
<evidence type="ECO:0000256" key="2">
    <source>
        <dbReference type="ARBA" id="ARBA00018804"/>
    </source>
</evidence>
<dbReference type="GO" id="GO:0005829">
    <property type="term" value="C:cytosol"/>
    <property type="evidence" value="ECO:0007669"/>
    <property type="project" value="TreeGrafter"/>
</dbReference>
<keyword evidence="3" id="KW-0132">Cell division</keyword>
<protein>
    <recommendedName>
        <fullName evidence="2">Ataxin-10</fullName>
    </recommendedName>
</protein>
<dbReference type="GO" id="GO:0051301">
    <property type="term" value="P:cell division"/>
    <property type="evidence" value="ECO:0007669"/>
    <property type="project" value="UniProtKB-KW"/>
</dbReference>
<evidence type="ECO:0000259" key="7">
    <source>
        <dbReference type="Pfam" id="PF09759"/>
    </source>
</evidence>
<dbReference type="KEGG" id="dci:103509265"/>
<evidence type="ECO:0000313" key="8">
    <source>
        <dbReference type="Proteomes" id="UP000079169"/>
    </source>
</evidence>
<dbReference type="GO" id="GO:0031175">
    <property type="term" value="P:neuron projection development"/>
    <property type="evidence" value="ECO:0007669"/>
    <property type="project" value="TreeGrafter"/>
</dbReference>
<name>A0A3Q0IT58_DIACI</name>
<dbReference type="PANTHER" id="PTHR13255:SF0">
    <property type="entry name" value="ATAXIN-10"/>
    <property type="match status" value="1"/>
</dbReference>
<dbReference type="RefSeq" id="XP_026679449.1">
    <property type="nucleotide sequence ID" value="XM_026823648.1"/>
</dbReference>
<sequence length="393" mass="44511">MERRKIQILCVQETRWKGDKAKVLAEGYKLFYSGADHRGRNGVGIIVDKELKEEVCEVERINDRIMSMKLAIGKSLSRVICVYAPQVGCDDSEKEEFWKNLDEVVMRVPENEKMYLCGDLNGHVGGRENDEESVHGGWAFGERNEEGGMIVEHAIYFLEELVYSNNSVQFALLFECSSRDDQLYLMEYIKSNMKPGIDVTYFMQMFNKHAFNILSDHSDVNDVQATVLCLELLAELSASSDYQKVMQDDVTFVSNIYEFLKGMHLVGKQDSRHRFAPDQNLTNLFNSTQHDVVYGVKATCVKLVANLCWSHVINQNLARTSECFPVLLECCNLDAKNPLIKEWAVFAIRNCCEHNAANQELIAKLNLTSGHVIDTGSGLNLSPGVNIATLRKQ</sequence>
<dbReference type="InterPro" id="IPR016024">
    <property type="entry name" value="ARM-type_fold"/>
</dbReference>
<evidence type="ECO:0000313" key="9">
    <source>
        <dbReference type="RefSeq" id="XP_026679449.1"/>
    </source>
</evidence>
<dbReference type="Pfam" id="PF09759">
    <property type="entry name" value="Atx10homo_assoc"/>
    <property type="match status" value="1"/>
</dbReference>
<proteinExistence type="inferred from homology"/>
<comment type="similarity">
    <text evidence="1">Belongs to the ataxin-10 family.</text>
</comment>
<dbReference type="PANTHER" id="PTHR13255">
    <property type="entry name" value="ATAXIN-10"/>
    <property type="match status" value="1"/>
</dbReference>
<reference evidence="9" key="1">
    <citation type="submission" date="2025-08" db="UniProtKB">
        <authorList>
            <consortium name="RefSeq"/>
        </authorList>
    </citation>
    <scope>IDENTIFICATION</scope>
</reference>
<evidence type="ECO:0000256" key="1">
    <source>
        <dbReference type="ARBA" id="ARBA00008384"/>
    </source>
</evidence>
<dbReference type="Gene3D" id="3.60.10.10">
    <property type="entry name" value="Endonuclease/exonuclease/phosphatase"/>
    <property type="match status" value="1"/>
</dbReference>
<feature type="domain" description="Ataxin-10" evidence="7">
    <location>
        <begin position="296"/>
        <end position="368"/>
    </location>
</feature>
<gene>
    <name evidence="9" type="primary">LOC103509265</name>
</gene>
<accession>A0A3Q0IT58</accession>
<evidence type="ECO:0000256" key="4">
    <source>
        <dbReference type="ARBA" id="ARBA00023306"/>
    </source>
</evidence>
<organism evidence="8 9">
    <name type="scientific">Diaphorina citri</name>
    <name type="common">Asian citrus psyllid</name>
    <dbReference type="NCBI Taxonomy" id="121845"/>
    <lineage>
        <taxon>Eukaryota</taxon>
        <taxon>Metazoa</taxon>
        <taxon>Ecdysozoa</taxon>
        <taxon>Arthropoda</taxon>
        <taxon>Hexapoda</taxon>
        <taxon>Insecta</taxon>
        <taxon>Pterygota</taxon>
        <taxon>Neoptera</taxon>
        <taxon>Paraneoptera</taxon>
        <taxon>Hemiptera</taxon>
        <taxon>Sternorrhyncha</taxon>
        <taxon>Psylloidea</taxon>
        <taxon>Psyllidae</taxon>
        <taxon>Diaphorininae</taxon>
        <taxon>Diaphorina</taxon>
    </lineage>
</organism>
<dbReference type="Proteomes" id="UP000079169">
    <property type="component" value="Unplaced"/>
</dbReference>
<dbReference type="PaxDb" id="121845-A0A3Q0IT58"/>
<dbReference type="InterPro" id="IPR005135">
    <property type="entry name" value="Endo/exonuclease/phosphatase"/>
</dbReference>
<keyword evidence="8" id="KW-1185">Reference proteome</keyword>
<dbReference type="InterPro" id="IPR051374">
    <property type="entry name" value="Ataxin-10/CTR86_families"/>
</dbReference>
<dbReference type="GO" id="GO:0003824">
    <property type="term" value="F:catalytic activity"/>
    <property type="evidence" value="ECO:0007669"/>
    <property type="project" value="InterPro"/>
</dbReference>
<dbReference type="SUPFAM" id="SSF56219">
    <property type="entry name" value="DNase I-like"/>
    <property type="match status" value="1"/>
</dbReference>
<evidence type="ECO:0000259" key="6">
    <source>
        <dbReference type="Pfam" id="PF03372"/>
    </source>
</evidence>
<dbReference type="InterPro" id="IPR036691">
    <property type="entry name" value="Endo/exonu/phosph_ase_sf"/>
</dbReference>
<dbReference type="GeneID" id="103509265"/>
<dbReference type="InterPro" id="IPR019156">
    <property type="entry name" value="Ataxin-10_domain"/>
</dbReference>
<evidence type="ECO:0000256" key="5">
    <source>
        <dbReference type="ARBA" id="ARBA00045173"/>
    </source>
</evidence>
<evidence type="ECO:0000256" key="3">
    <source>
        <dbReference type="ARBA" id="ARBA00022618"/>
    </source>
</evidence>
<keyword evidence="4" id="KW-0131">Cell cycle</keyword>
<dbReference type="STRING" id="121845.A0A3Q0IT58"/>